<protein>
    <submittedName>
        <fullName evidence="3">NEQ283</fullName>
    </submittedName>
</protein>
<dbReference type="EMBL" id="AE017199">
    <property type="protein sequence ID" value="AAR39133.1"/>
    <property type="molecule type" value="Genomic_DNA"/>
</dbReference>
<evidence type="ECO:0000259" key="2">
    <source>
        <dbReference type="Pfam" id="PF01171"/>
    </source>
</evidence>
<dbReference type="KEGG" id="neq:NEQ283"/>
<dbReference type="Pfam" id="PF01171">
    <property type="entry name" value="ATP_bind_3"/>
    <property type="match status" value="1"/>
</dbReference>
<dbReference type="GO" id="GO:0016740">
    <property type="term" value="F:transferase activity"/>
    <property type="evidence" value="ECO:0007669"/>
    <property type="project" value="UniProtKB-KW"/>
</dbReference>
<dbReference type="InterPro" id="IPR014729">
    <property type="entry name" value="Rossmann-like_a/b/a_fold"/>
</dbReference>
<name>Q74MT6_NANEQ</name>
<evidence type="ECO:0000313" key="4">
    <source>
        <dbReference type="Proteomes" id="UP000000578"/>
    </source>
</evidence>
<dbReference type="Proteomes" id="UP000000578">
    <property type="component" value="Chromosome"/>
</dbReference>
<dbReference type="AlphaFoldDB" id="Q74MT6"/>
<dbReference type="PIRSF" id="PIRSF004976">
    <property type="entry name" value="ATPase_YdaO"/>
    <property type="match status" value="1"/>
</dbReference>
<dbReference type="InterPro" id="IPR011063">
    <property type="entry name" value="TilS/TtcA_N"/>
</dbReference>
<keyword evidence="1" id="KW-0808">Transferase</keyword>
<evidence type="ECO:0000256" key="1">
    <source>
        <dbReference type="ARBA" id="ARBA00022679"/>
    </source>
</evidence>
<keyword evidence="4" id="KW-1185">Reference proteome</keyword>
<dbReference type="BioCyc" id="NEQU228908:GJB6-301-MONOMER"/>
<gene>
    <name evidence="3" type="ordered locus">NEQ283</name>
</gene>
<dbReference type="Gene3D" id="3.40.50.620">
    <property type="entry name" value="HUPs"/>
    <property type="match status" value="1"/>
</dbReference>
<feature type="domain" description="tRNA(Ile)-lysidine/2-thiocytidine synthase N-terminal" evidence="2">
    <location>
        <begin position="25"/>
        <end position="190"/>
    </location>
</feature>
<dbReference type="GO" id="GO:0002143">
    <property type="term" value="P:tRNA wobble position uridine thiolation"/>
    <property type="evidence" value="ECO:0007669"/>
    <property type="project" value="TreeGrafter"/>
</dbReference>
<proteinExistence type="predicted"/>
<dbReference type="PANTHER" id="PTHR11807:SF27">
    <property type="entry name" value="TRNA-5-METHYLURIDINE(54) 2-SULFURTRANSFERASE"/>
    <property type="match status" value="1"/>
</dbReference>
<dbReference type="SUPFAM" id="SSF52402">
    <property type="entry name" value="Adenine nucleotide alpha hydrolases-like"/>
    <property type="match status" value="1"/>
</dbReference>
<sequence length="268" mass="31427">MKMDKLKYKVLDTIKRYSLFSPNEKLLLAISGGKDSVTLLDILYNLNYKFDLYFIDLGIKGFSDISEKIVESLSKEYGLNLYIDRVADYGITIKPIGKMPACAVCGIVKRYLMNKFAYEKDYTLITAHNFDDIIAFALANLFSGNYEYLLKIRPKNERYYKLAKKVKPLFFVREKETLQYVKEKNLPYVNIECPLRRKNTQDRYKNIANEFEKIFPGFKKNFIKALLYYNTRVPEPKPKNYCKICGYPSKGEVCSFCRIRNALSRHNK</sequence>
<dbReference type="EnsemblBacteria" id="AAR39133">
    <property type="protein sequence ID" value="AAR39133"/>
    <property type="gene ID" value="NEQ283"/>
</dbReference>
<dbReference type="PANTHER" id="PTHR11807">
    <property type="entry name" value="ATPASES OF THE PP SUPERFAMILY-RELATED"/>
    <property type="match status" value="1"/>
</dbReference>
<dbReference type="GO" id="GO:0002144">
    <property type="term" value="C:cytosolic tRNA wobble base thiouridylase complex"/>
    <property type="evidence" value="ECO:0007669"/>
    <property type="project" value="TreeGrafter"/>
</dbReference>
<dbReference type="GO" id="GO:0000049">
    <property type="term" value="F:tRNA binding"/>
    <property type="evidence" value="ECO:0007669"/>
    <property type="project" value="TreeGrafter"/>
</dbReference>
<dbReference type="STRING" id="228908.NEQ283"/>
<organism evidence="3 4">
    <name type="scientific">Nanoarchaeum equitans (strain Kin4-M)</name>
    <dbReference type="NCBI Taxonomy" id="228908"/>
    <lineage>
        <taxon>Archaea</taxon>
        <taxon>Nanobdellota</taxon>
        <taxon>Candidatus Nanoarchaeia</taxon>
        <taxon>Nanoarchaeales</taxon>
        <taxon>Nanoarchaeaceae</taxon>
        <taxon>Nanoarchaeum</taxon>
    </lineage>
</organism>
<reference evidence="3 4" key="1">
    <citation type="journal article" date="2003" name="Proc. Natl. Acad. Sci. U.S.A.">
        <title>The genome of Nanoarchaeum equitans: insights into early archaeal evolution and derived parasitism.</title>
        <authorList>
            <person name="Waters E."/>
            <person name="Hohn M.J."/>
            <person name="Ahel I."/>
            <person name="Graham D.E."/>
            <person name="Adams M.D."/>
            <person name="Barnstead M."/>
            <person name="Beeson K.Y."/>
            <person name="Bibbs L."/>
            <person name="Bolanos R."/>
            <person name="Keller M."/>
            <person name="Kretz K."/>
            <person name="Lin X."/>
            <person name="Mathur E."/>
            <person name="Ni J."/>
            <person name="Podar M."/>
            <person name="Richardson T."/>
            <person name="Sutton G.G."/>
            <person name="Simon M."/>
            <person name="Soll D."/>
            <person name="Stetter K.O."/>
            <person name="Short J.M."/>
            <person name="Noordewier M."/>
        </authorList>
    </citation>
    <scope>NUCLEOTIDE SEQUENCE [LARGE SCALE GENOMIC DNA]</scope>
    <source>
        <strain evidence="3 4">Kin4-M</strain>
    </source>
</reference>
<dbReference type="HOGENOM" id="CLU_026481_1_1_2"/>
<dbReference type="InterPro" id="IPR035107">
    <property type="entry name" value="tRNA_thiolation_TtcA_Ctu1"/>
</dbReference>
<accession>Q74MT6</accession>
<evidence type="ECO:0000313" key="3">
    <source>
        <dbReference type="EMBL" id="AAR39133.1"/>
    </source>
</evidence>